<comment type="function">
    <text evidence="16">Secreted enzyme that regulates the endogenous N-fatty acyl amino acid (NAAs) tissue and circulating levels by functioning as a bidirectional NAA synthase/hydrolase. It condenses free fatty acids and free amino acids to generate NAAs and bidirectionally catalyzes the reverse hydrolysis reaction. Some of these NAAs stimulate oxidative metabolism via mitochondrial uncoupling, increasing energy expenditure in a UPC1-independent manner. Thereby, this secreted protein may indirectly regulate whole body energy expenditure. PM20D1 circulates in tight association with both low- and high-density (LDL and HDL,respectively) lipoprotein particles.</text>
</comment>
<comment type="subcellular location">
    <subcellularLocation>
        <location evidence="1">Secreted</location>
    </subcellularLocation>
</comment>
<dbReference type="GO" id="GO:1990845">
    <property type="term" value="P:adaptive thermogenesis"/>
    <property type="evidence" value="ECO:0007669"/>
    <property type="project" value="UniProtKB-ARBA"/>
</dbReference>
<dbReference type="PANTHER" id="PTHR45962:SF1">
    <property type="entry name" value="N-FATTY-ACYL-AMINO ACID SYNTHASE_HYDROLASE PM20D1"/>
    <property type="match status" value="1"/>
</dbReference>
<dbReference type="GO" id="GO:0006520">
    <property type="term" value="P:amino acid metabolic process"/>
    <property type="evidence" value="ECO:0007669"/>
    <property type="project" value="TreeGrafter"/>
</dbReference>
<evidence type="ECO:0000256" key="13">
    <source>
        <dbReference type="ARBA" id="ARBA00023125"/>
    </source>
</evidence>
<evidence type="ECO:0000256" key="27">
    <source>
        <dbReference type="ARBA" id="ARBA00048597"/>
    </source>
</evidence>
<dbReference type="FunFam" id="1.10.720.40:FF:000001">
    <property type="entry name" value="LEM domain containing 2, isoform CRA_a"/>
    <property type="match status" value="2"/>
</dbReference>
<dbReference type="SUPFAM" id="SSF55031">
    <property type="entry name" value="Bacterial exopeptidase dimerisation domain"/>
    <property type="match status" value="2"/>
</dbReference>
<name>A0AA88PKB8_9TELE</name>
<evidence type="ECO:0000256" key="30">
    <source>
        <dbReference type="ARBA" id="ARBA00048827"/>
    </source>
</evidence>
<evidence type="ECO:0000256" key="18">
    <source>
        <dbReference type="ARBA" id="ARBA00047567"/>
    </source>
</evidence>
<dbReference type="PROSITE" id="PS50955">
    <property type="entry name" value="LEM_LIKE"/>
    <property type="match status" value="1"/>
</dbReference>
<evidence type="ECO:0000256" key="10">
    <source>
        <dbReference type="ARBA" id="ARBA00022801"/>
    </source>
</evidence>
<evidence type="ECO:0000256" key="33">
    <source>
        <dbReference type="ARBA" id="ARBA00049100"/>
    </source>
</evidence>
<feature type="compositionally biased region" description="Polar residues" evidence="36">
    <location>
        <begin position="117"/>
        <end position="126"/>
    </location>
</feature>
<evidence type="ECO:0000259" key="37">
    <source>
        <dbReference type="PROSITE" id="PS50954"/>
    </source>
</evidence>
<evidence type="ECO:0000256" key="7">
    <source>
        <dbReference type="ARBA" id="ARBA00022553"/>
    </source>
</evidence>
<dbReference type="PROSITE" id="PS50954">
    <property type="entry name" value="LEM"/>
    <property type="match status" value="1"/>
</dbReference>
<evidence type="ECO:0000256" key="36">
    <source>
        <dbReference type="SAM" id="MobiDB-lite"/>
    </source>
</evidence>
<dbReference type="FunFam" id="1.10.150.900:FF:000003">
    <property type="entry name" value="N-fatty-acyl-amino acid synthase/hydrolase PM20D1"/>
    <property type="match status" value="2"/>
</dbReference>
<evidence type="ECO:0000256" key="9">
    <source>
        <dbReference type="ARBA" id="ARBA00022723"/>
    </source>
</evidence>
<dbReference type="InterPro" id="IPR036264">
    <property type="entry name" value="Bact_exopeptidase_dim_dom"/>
</dbReference>
<evidence type="ECO:0000256" key="24">
    <source>
        <dbReference type="ARBA" id="ARBA00048380"/>
    </source>
</evidence>
<dbReference type="InterPro" id="IPR003887">
    <property type="entry name" value="LEM_dom"/>
</dbReference>
<evidence type="ECO:0000256" key="16">
    <source>
        <dbReference type="ARBA" id="ARBA00046147"/>
    </source>
</evidence>
<dbReference type="GO" id="GO:0046872">
    <property type="term" value="F:metal ion binding"/>
    <property type="evidence" value="ECO:0007669"/>
    <property type="project" value="UniProtKB-KW"/>
</dbReference>
<evidence type="ECO:0000256" key="35">
    <source>
        <dbReference type="ARBA" id="ARBA00060529"/>
    </source>
</evidence>
<dbReference type="SUPFAM" id="SSF63451">
    <property type="entry name" value="LEM domain"/>
    <property type="match status" value="2"/>
</dbReference>
<evidence type="ECO:0000256" key="12">
    <source>
        <dbReference type="ARBA" id="ARBA00022990"/>
    </source>
</evidence>
<evidence type="ECO:0000313" key="40">
    <source>
        <dbReference type="Proteomes" id="UP001187343"/>
    </source>
</evidence>
<dbReference type="GO" id="GO:0043605">
    <property type="term" value="P:amide catabolic process"/>
    <property type="evidence" value="ECO:0007669"/>
    <property type="project" value="UniProtKB-ARBA"/>
</dbReference>
<dbReference type="GO" id="GO:0005576">
    <property type="term" value="C:extracellular region"/>
    <property type="evidence" value="ECO:0007669"/>
    <property type="project" value="UniProtKB-SubCell"/>
</dbReference>
<evidence type="ECO:0008006" key="41">
    <source>
        <dbReference type="Google" id="ProtNLM"/>
    </source>
</evidence>
<sequence>MPPVFVEDPAQLSKEKLKLELIAHNVDLPPPESKKHAYVELYLKHVRTNGTDFSSDEEEDHLNGSAEKEEAAEMVDLGLLTDDQLKAKLLQYGVKAGPIVASTRALYEKKLKRLLDSSAQTSQHRVNGTRDAGHYSDSEEDEDKDCESEQLRCEMVSRTETSKSASRIGMFNQSKDFYPRCFVPSAGFVNQIENRFSPQSKQTEIERRSGQRSEQTVDSRALRDFTRLDKDSMTGRSLCLTSPSSHQKLTVTEPVTDVLSEMFPDTAKTPTGIFATKRRPIKGAAGRPVQFKYPEMPLLSPTTLERQDIQQRLVPLWVQIVVFFLVVCLLTYTFKVHTELGQWENATTIYPSLSPEQKKQLLENFKVAVQIPTVSFSESEQNISALQEFNLLLRRVFPKVFSSSLVQHEMVGNYSHLFTVPGSEPDLEPYMLLAHIDVVPADEADGWDAPPFSAQERDGFIYGRGTIDNKQSVMGILQALEYLLERGYTPRRTFYIGLGHDEEIHGAEGAVNIVKLLKSRGVKLLYVLDEGLTVVDGVVDGLTVPAALIGVSEKGQVTVKLSVNTPPGHSSMPPRESTIGILASAVTRLEKNRMPNLFGQGPERATFEHLAHKFSWPYRMVMSNLWLFSSLVSSVLEGQPDTNAFVRTTTAVTMFNSGVKINVMPAYAEAFANFRIHSSQTLEEVLKLIESTISDERVKVEFVDGFDPLPISSYEEDTFGYQIIKKTVYDIFPQVIASPAICIGNTDSRHYTELSPDIYRFAPSWYKPGDSERFHGVNERIAIQNYEEIVVFYFQLMQNIRTFTFDADAGLQLGKWENTTTISLHLSPQQRTNQLGNFKAAIQIPTVSFTETNINRSALREFDTLLRKVFPKVFSSSLVQHEVVENYSHLFTVPGSEPDLEPYMLLAHIDVVPADEADGWDAPPFSAQELNGFIYGRGTIDNKQSVMGILQALEYLLERGYTPRRTFYIGLGHDEEVNGLHGAVNIVKLLKSRGVKLQYVLDEGLAVLDGVISGLDGPAALIGISEKGQATVKLSVSRPPGHSSMPPRESTIGILASAVKRLEENPMPRLFGYGPERGTFEHLAHKFGLPLRFIMSNLWLFSPLLSRVMERKPDTNAFVRTTTAVTMFNSGVKINIIPSYAEAFVNFRIHSAQTLQEVLELVESTVSDERVKVELVNGFDPLPISSYDEQAFGFQIIKKTVQSMFPQLTVAPGICVGNTDSRHYKDITQDTYRFAPSWFKPGDPQRFHGVNERISIQNYEEIVLFYFQLIQNNDIRKLPPPHSSQHEL</sequence>
<keyword evidence="11" id="KW-0862">Zinc</keyword>
<reference evidence="39" key="1">
    <citation type="submission" date="2023-08" db="EMBL/GenBank/DDBJ databases">
        <title>Chromosome-level Genome Assembly of mud carp (Cirrhinus molitorella).</title>
        <authorList>
            <person name="Liu H."/>
        </authorList>
    </citation>
    <scope>NUCLEOTIDE SEQUENCE</scope>
    <source>
        <strain evidence="39">Prfri</strain>
        <tissue evidence="39">Muscle</tissue>
    </source>
</reference>
<dbReference type="InterPro" id="IPR002933">
    <property type="entry name" value="Peptidase_M20"/>
</dbReference>
<keyword evidence="7" id="KW-0597">Phosphoprotein</keyword>
<keyword evidence="9" id="KW-0479">Metal-binding</keyword>
<comment type="catalytic activity">
    <reaction evidence="33">
        <text>N-(5Z,8Z,11Z,14Z-eicosatetraenoyl)-L-serine + H2O = (5Z,8Z,11Z,14Z)-eicosatetraenoate + L-serine</text>
        <dbReference type="Rhea" id="RHEA:64116"/>
        <dbReference type="ChEBI" id="CHEBI:15377"/>
        <dbReference type="ChEBI" id="CHEBI:32395"/>
        <dbReference type="ChEBI" id="CHEBI:33384"/>
        <dbReference type="ChEBI" id="CHEBI:149697"/>
    </reaction>
    <physiologicalReaction direction="left-to-right" evidence="33">
        <dbReference type="Rhea" id="RHEA:64117"/>
    </physiologicalReaction>
    <physiologicalReaction direction="right-to-left" evidence="33">
        <dbReference type="Rhea" id="RHEA:64118"/>
    </physiologicalReaction>
</comment>
<comment type="catalytic activity">
    <reaction evidence="31">
        <text>an N-acyl-aromatic L-alpha-amino acid + H2O = an aromatic L-alpha-amino acid + a carboxylate</text>
        <dbReference type="Rhea" id="RHEA:54184"/>
        <dbReference type="ChEBI" id="CHEBI:15377"/>
        <dbReference type="ChEBI" id="CHEBI:29067"/>
        <dbReference type="ChEBI" id="CHEBI:84824"/>
        <dbReference type="ChEBI" id="CHEBI:138093"/>
        <dbReference type="EC" id="3.5.1.114"/>
    </reaction>
    <physiologicalReaction direction="left-to-right" evidence="31">
        <dbReference type="Rhea" id="RHEA:54185"/>
    </physiologicalReaction>
    <physiologicalReaction direction="right-to-left" evidence="31">
        <dbReference type="Rhea" id="RHEA:54186"/>
    </physiologicalReaction>
</comment>
<dbReference type="Gene3D" id="1.10.150.900">
    <property type="match status" value="2"/>
</dbReference>
<evidence type="ECO:0000256" key="14">
    <source>
        <dbReference type="ARBA" id="ARBA00023239"/>
    </source>
</evidence>
<comment type="catalytic activity">
    <reaction evidence="27">
        <text>N-(9Z-octadecenoyl)-L-serine + H2O = L-serine + (9Z)-octadecenoate</text>
        <dbReference type="Rhea" id="RHEA:51352"/>
        <dbReference type="ChEBI" id="CHEBI:15377"/>
        <dbReference type="ChEBI" id="CHEBI:30823"/>
        <dbReference type="ChEBI" id="CHEBI:33384"/>
        <dbReference type="ChEBI" id="CHEBI:134031"/>
    </reaction>
    <physiologicalReaction direction="left-to-right" evidence="27">
        <dbReference type="Rhea" id="RHEA:51353"/>
    </physiologicalReaction>
</comment>
<comment type="catalytic activity">
    <reaction evidence="25">
        <text>N-(5Z,8Z,11Z,14Z)-eicosatetraenoyl-glycine + H2O = (5Z,8Z,11Z,14Z)-eicosatetraenoate + glycine</text>
        <dbReference type="Rhea" id="RHEA:64108"/>
        <dbReference type="ChEBI" id="CHEBI:15377"/>
        <dbReference type="ChEBI" id="CHEBI:32395"/>
        <dbReference type="ChEBI" id="CHEBI:57305"/>
        <dbReference type="ChEBI" id="CHEBI:59002"/>
    </reaction>
    <physiologicalReaction direction="left-to-right" evidence="25">
        <dbReference type="Rhea" id="RHEA:64109"/>
    </physiologicalReaction>
    <physiologicalReaction direction="right-to-left" evidence="25">
        <dbReference type="Rhea" id="RHEA:64110"/>
    </physiologicalReaction>
</comment>
<evidence type="ECO:0000256" key="2">
    <source>
        <dbReference type="ARBA" id="ARBA00004872"/>
    </source>
</evidence>
<dbReference type="Proteomes" id="UP001187343">
    <property type="component" value="Unassembled WGS sequence"/>
</dbReference>
<comment type="catalytic activity">
    <reaction evidence="23">
        <text>N-(9Z-octadecenoyl)-L-methionine + H2O = (9Z)-octadecenoate + L-methionine</text>
        <dbReference type="Rhea" id="RHEA:64144"/>
        <dbReference type="ChEBI" id="CHEBI:15377"/>
        <dbReference type="ChEBI" id="CHEBI:30823"/>
        <dbReference type="ChEBI" id="CHEBI:57844"/>
        <dbReference type="ChEBI" id="CHEBI:149732"/>
    </reaction>
    <physiologicalReaction direction="left-to-right" evidence="23">
        <dbReference type="Rhea" id="RHEA:64145"/>
    </physiologicalReaction>
</comment>
<accession>A0AA88PKB8</accession>
<evidence type="ECO:0000256" key="4">
    <source>
        <dbReference type="ARBA" id="ARBA00007744"/>
    </source>
</evidence>
<evidence type="ECO:0000256" key="11">
    <source>
        <dbReference type="ARBA" id="ARBA00022833"/>
    </source>
</evidence>
<dbReference type="CDD" id="cd12940">
    <property type="entry name" value="LEM_LAP2_LEMD1"/>
    <property type="match status" value="1"/>
</dbReference>
<dbReference type="InterPro" id="IPR013146">
    <property type="entry name" value="LEM-like_dom"/>
</dbReference>
<evidence type="ECO:0000256" key="17">
    <source>
        <dbReference type="ARBA" id="ARBA00047450"/>
    </source>
</evidence>
<dbReference type="SUPFAM" id="SSF53187">
    <property type="entry name" value="Zn-dependent exopeptidases"/>
    <property type="match status" value="2"/>
</dbReference>
<comment type="similarity">
    <text evidence="4">Belongs to the LEM family.</text>
</comment>
<keyword evidence="13" id="KW-0238">DNA-binding</keyword>
<evidence type="ECO:0000256" key="28">
    <source>
        <dbReference type="ARBA" id="ARBA00048729"/>
    </source>
</evidence>
<comment type="catalytic activity">
    <reaction evidence="29">
        <text>N-(9Z-octadecenoyl)-L-tryptophan + H2O = L-tryptophan + (9Z)-octadecenoate</text>
        <dbReference type="Rhea" id="RHEA:64176"/>
        <dbReference type="ChEBI" id="CHEBI:15377"/>
        <dbReference type="ChEBI" id="CHEBI:30823"/>
        <dbReference type="ChEBI" id="CHEBI:57912"/>
        <dbReference type="ChEBI" id="CHEBI:149733"/>
    </reaction>
    <physiologicalReaction direction="left-to-right" evidence="29">
        <dbReference type="Rhea" id="RHEA:64177"/>
    </physiologicalReaction>
</comment>
<comment type="catalytic activity">
    <reaction evidence="30">
        <text>N-(9Z-octadecenoyl)-L-leucine + H2O = L-leucine + (9Z)-octadecenoate</text>
        <dbReference type="Rhea" id="RHEA:51360"/>
        <dbReference type="ChEBI" id="CHEBI:15377"/>
        <dbReference type="ChEBI" id="CHEBI:30823"/>
        <dbReference type="ChEBI" id="CHEBI:57427"/>
        <dbReference type="ChEBI" id="CHEBI:134035"/>
    </reaction>
    <physiologicalReaction direction="left-to-right" evidence="30">
        <dbReference type="Rhea" id="RHEA:51361"/>
    </physiologicalReaction>
    <physiologicalReaction direction="right-to-left" evidence="30">
        <dbReference type="Rhea" id="RHEA:51362"/>
    </physiologicalReaction>
</comment>
<evidence type="ECO:0000256" key="32">
    <source>
        <dbReference type="ARBA" id="ARBA00048879"/>
    </source>
</evidence>
<comment type="pathway">
    <text evidence="2">Lipid metabolism; fatty acid metabolism.</text>
</comment>
<dbReference type="GO" id="GO:0043604">
    <property type="term" value="P:amide biosynthetic process"/>
    <property type="evidence" value="ECO:0007669"/>
    <property type="project" value="TreeGrafter"/>
</dbReference>
<comment type="catalytic activity">
    <reaction evidence="21">
        <text>(5Z,8Z,11Z,14Z)-eicosatetraenoate + L-phenylalanine = N-(5Z,8Z,11Z,14Z-eicosatetraenoyl)-L-phenylalanine + H2O</text>
        <dbReference type="Rhea" id="RHEA:51312"/>
        <dbReference type="ChEBI" id="CHEBI:15377"/>
        <dbReference type="ChEBI" id="CHEBI:32395"/>
        <dbReference type="ChEBI" id="CHEBI:58095"/>
        <dbReference type="ChEBI" id="CHEBI:134022"/>
    </reaction>
    <physiologicalReaction direction="left-to-right" evidence="21">
        <dbReference type="Rhea" id="RHEA:51313"/>
    </physiologicalReaction>
    <physiologicalReaction direction="right-to-left" evidence="21">
        <dbReference type="Rhea" id="RHEA:51314"/>
    </physiologicalReaction>
</comment>
<comment type="similarity">
    <text evidence="3">Belongs to the peptidase M20A family.</text>
</comment>
<comment type="catalytic activity">
    <reaction evidence="26">
        <text>an N-acyl-L-amino acid + H2O = an L-alpha-amino acid + a carboxylate</text>
        <dbReference type="Rhea" id="RHEA:15565"/>
        <dbReference type="ChEBI" id="CHEBI:15377"/>
        <dbReference type="ChEBI" id="CHEBI:29067"/>
        <dbReference type="ChEBI" id="CHEBI:59869"/>
        <dbReference type="ChEBI" id="CHEBI:59874"/>
        <dbReference type="EC" id="3.5.1.14"/>
    </reaction>
    <physiologicalReaction direction="left-to-right" evidence="26">
        <dbReference type="Rhea" id="RHEA:15566"/>
    </physiologicalReaction>
    <physiologicalReaction direction="right-to-left" evidence="26">
        <dbReference type="Rhea" id="RHEA:15567"/>
    </physiologicalReaction>
</comment>
<comment type="catalytic activity">
    <reaction evidence="18">
        <text>N-(4Z,7Z,10Z,13Z,16Z,19Z-docosahexaenoyl)-L-phenylalanine + H2O = (4Z,7Z,10Z,13Z,16Z,19Z)-docosahexaenoate + L-phenylalanine</text>
        <dbReference type="Rhea" id="RHEA:64132"/>
        <dbReference type="ChEBI" id="CHEBI:15377"/>
        <dbReference type="ChEBI" id="CHEBI:58095"/>
        <dbReference type="ChEBI" id="CHEBI:77016"/>
        <dbReference type="ChEBI" id="CHEBI:149701"/>
    </reaction>
    <physiologicalReaction direction="left-to-right" evidence="18">
        <dbReference type="Rhea" id="RHEA:64133"/>
    </physiologicalReaction>
</comment>
<dbReference type="Pfam" id="PF08198">
    <property type="entry name" value="Thymopoietin"/>
    <property type="match status" value="1"/>
</dbReference>
<dbReference type="GO" id="GO:0005635">
    <property type="term" value="C:nuclear envelope"/>
    <property type="evidence" value="ECO:0007669"/>
    <property type="project" value="UniProtKB-ARBA"/>
</dbReference>
<dbReference type="FunFam" id="3.40.630.10:FF:000027">
    <property type="entry name" value="N-fatty-acyl-amino acid synthase/hydrolase PM20D1"/>
    <property type="match status" value="2"/>
</dbReference>
<evidence type="ECO:0000256" key="19">
    <source>
        <dbReference type="ARBA" id="ARBA00047723"/>
    </source>
</evidence>
<dbReference type="EMBL" id="JAUYZG010000016">
    <property type="protein sequence ID" value="KAK2885730.1"/>
    <property type="molecule type" value="Genomic_DNA"/>
</dbReference>
<feature type="domain" description="LEM-like" evidence="38">
    <location>
        <begin position="6"/>
        <end position="49"/>
    </location>
</feature>
<proteinExistence type="inferred from homology"/>
<comment type="catalytic activity">
    <reaction evidence="32">
        <text>L-phenylalanine + (9Z)-octadecenoate = N-(9Z-octadecenoyl)-L-phenylalanine + H2O</text>
        <dbReference type="Rhea" id="RHEA:51300"/>
        <dbReference type="ChEBI" id="CHEBI:15377"/>
        <dbReference type="ChEBI" id="CHEBI:30823"/>
        <dbReference type="ChEBI" id="CHEBI:58095"/>
        <dbReference type="ChEBI" id="CHEBI:134020"/>
    </reaction>
    <physiologicalReaction direction="left-to-right" evidence="32">
        <dbReference type="Rhea" id="RHEA:51301"/>
    </physiologicalReaction>
    <physiologicalReaction direction="right-to-left" evidence="32">
        <dbReference type="Rhea" id="RHEA:51302"/>
    </physiologicalReaction>
</comment>
<dbReference type="GO" id="GO:0016829">
    <property type="term" value="F:lyase activity"/>
    <property type="evidence" value="ECO:0007669"/>
    <property type="project" value="UniProtKB-KW"/>
</dbReference>
<dbReference type="CDD" id="cd05674">
    <property type="entry name" value="M20_yscS"/>
    <property type="match status" value="2"/>
</dbReference>
<evidence type="ECO:0000256" key="21">
    <source>
        <dbReference type="ARBA" id="ARBA00047874"/>
    </source>
</evidence>
<dbReference type="PANTHER" id="PTHR45962">
    <property type="entry name" value="N-FATTY-ACYL-AMINO ACID SYNTHASE/HYDROLASE PM20D1"/>
    <property type="match status" value="1"/>
</dbReference>
<dbReference type="Pfam" id="PF03020">
    <property type="entry name" value="LEM"/>
    <property type="match status" value="1"/>
</dbReference>
<dbReference type="InterPro" id="IPR047177">
    <property type="entry name" value="Pept_M20A"/>
</dbReference>
<dbReference type="Gene3D" id="3.40.630.10">
    <property type="entry name" value="Zn peptidases"/>
    <property type="match status" value="2"/>
</dbReference>
<keyword evidence="14" id="KW-0456">Lyase</keyword>
<dbReference type="GO" id="GO:0003677">
    <property type="term" value="F:DNA binding"/>
    <property type="evidence" value="ECO:0007669"/>
    <property type="project" value="UniProtKB-KW"/>
</dbReference>
<evidence type="ECO:0000256" key="5">
    <source>
        <dbReference type="ARBA" id="ARBA00022481"/>
    </source>
</evidence>
<dbReference type="SMART" id="SM01261">
    <property type="entry name" value="Thymopoietin"/>
    <property type="match status" value="1"/>
</dbReference>
<organism evidence="39 40">
    <name type="scientific">Cirrhinus molitorella</name>
    <name type="common">mud carp</name>
    <dbReference type="NCBI Taxonomy" id="172907"/>
    <lineage>
        <taxon>Eukaryota</taxon>
        <taxon>Metazoa</taxon>
        <taxon>Chordata</taxon>
        <taxon>Craniata</taxon>
        <taxon>Vertebrata</taxon>
        <taxon>Euteleostomi</taxon>
        <taxon>Actinopterygii</taxon>
        <taxon>Neopterygii</taxon>
        <taxon>Teleostei</taxon>
        <taxon>Ostariophysi</taxon>
        <taxon>Cypriniformes</taxon>
        <taxon>Cyprinidae</taxon>
        <taxon>Labeoninae</taxon>
        <taxon>Labeonini</taxon>
        <taxon>Cirrhinus</taxon>
    </lineage>
</organism>
<dbReference type="Pfam" id="PF01546">
    <property type="entry name" value="Peptidase_M20"/>
    <property type="match status" value="2"/>
</dbReference>
<dbReference type="SMART" id="SM00540">
    <property type="entry name" value="LEM"/>
    <property type="match status" value="1"/>
</dbReference>
<evidence type="ECO:0000256" key="29">
    <source>
        <dbReference type="ARBA" id="ARBA00048822"/>
    </source>
</evidence>
<evidence type="ECO:0000256" key="25">
    <source>
        <dbReference type="ARBA" id="ARBA00048402"/>
    </source>
</evidence>
<gene>
    <name evidence="39" type="ORF">Q8A67_016567</name>
</gene>
<evidence type="ECO:0000256" key="34">
    <source>
        <dbReference type="ARBA" id="ARBA00049457"/>
    </source>
</evidence>
<comment type="catalytic activity">
    <reaction evidence="22">
        <text>N-hexadecanoyl-L-phenylalanine + H2O = hexadecanoate + L-phenylalanine</text>
        <dbReference type="Rhea" id="RHEA:64124"/>
        <dbReference type="ChEBI" id="CHEBI:7896"/>
        <dbReference type="ChEBI" id="CHEBI:15377"/>
        <dbReference type="ChEBI" id="CHEBI:58095"/>
        <dbReference type="ChEBI" id="CHEBI:149699"/>
    </reaction>
    <physiologicalReaction direction="left-to-right" evidence="22">
        <dbReference type="Rhea" id="RHEA:64125"/>
    </physiologicalReaction>
</comment>
<keyword evidence="5" id="KW-0488">Methylation</keyword>
<comment type="caution">
    <text evidence="39">The sequence shown here is derived from an EMBL/GenBank/DDBJ whole genome shotgun (WGS) entry which is preliminary data.</text>
</comment>
<evidence type="ECO:0000256" key="1">
    <source>
        <dbReference type="ARBA" id="ARBA00004613"/>
    </source>
</evidence>
<feature type="region of interest" description="Disordered" evidence="36">
    <location>
        <begin position="197"/>
        <end position="219"/>
    </location>
</feature>
<comment type="pathway">
    <text evidence="15">Amino-acid metabolism.</text>
</comment>
<evidence type="ECO:0000256" key="15">
    <source>
        <dbReference type="ARBA" id="ARBA00034698"/>
    </source>
</evidence>
<comment type="catalytic activity">
    <reaction evidence="17">
        <text>(9Z)-octadecenoate + glycine = N-(9Z-octadecenoyl)glycine + H2O</text>
        <dbReference type="Rhea" id="RHEA:51316"/>
        <dbReference type="ChEBI" id="CHEBI:15377"/>
        <dbReference type="ChEBI" id="CHEBI:30823"/>
        <dbReference type="ChEBI" id="CHEBI:57305"/>
        <dbReference type="ChEBI" id="CHEBI:133992"/>
    </reaction>
    <physiologicalReaction direction="right-to-left" evidence="17">
        <dbReference type="Rhea" id="RHEA:51318"/>
    </physiologicalReaction>
</comment>
<keyword evidence="6" id="KW-0964">Secreted</keyword>
<protein>
    <recommendedName>
        <fullName evidence="41">Carboxypeptidase PM20D1</fullName>
    </recommendedName>
</protein>
<feature type="domain" description="LEM" evidence="37">
    <location>
        <begin position="74"/>
        <end position="118"/>
    </location>
</feature>
<dbReference type="Gene3D" id="1.10.720.40">
    <property type="match status" value="2"/>
</dbReference>
<dbReference type="Pfam" id="PF07687">
    <property type="entry name" value="M20_dimer"/>
    <property type="match status" value="2"/>
</dbReference>
<dbReference type="InterPro" id="IPR011650">
    <property type="entry name" value="Peptidase_M20_dimer"/>
</dbReference>
<comment type="catalytic activity">
    <reaction evidence="24">
        <text>N-(9Z-octadecenoyl)-L-asparagine + H2O = L-asparagine + (9Z)-octadecenoate</text>
        <dbReference type="Rhea" id="RHEA:64136"/>
        <dbReference type="ChEBI" id="CHEBI:15377"/>
        <dbReference type="ChEBI" id="CHEBI:30823"/>
        <dbReference type="ChEBI" id="CHEBI:58048"/>
        <dbReference type="ChEBI" id="CHEBI:149730"/>
    </reaction>
    <physiologicalReaction direction="left-to-right" evidence="24">
        <dbReference type="Rhea" id="RHEA:64137"/>
    </physiologicalReaction>
</comment>
<evidence type="ECO:0000256" key="23">
    <source>
        <dbReference type="ARBA" id="ARBA00048145"/>
    </source>
</evidence>
<dbReference type="GO" id="GO:0008233">
    <property type="term" value="F:peptidase activity"/>
    <property type="evidence" value="ECO:0007669"/>
    <property type="project" value="UniProtKB-KW"/>
</dbReference>
<dbReference type="GO" id="GO:0004046">
    <property type="term" value="F:aminoacylase activity"/>
    <property type="evidence" value="ECO:0007669"/>
    <property type="project" value="UniProtKB-EC"/>
</dbReference>
<evidence type="ECO:0000256" key="3">
    <source>
        <dbReference type="ARBA" id="ARBA00006247"/>
    </source>
</evidence>
<keyword evidence="12" id="KW-0007">Acetylation</keyword>
<evidence type="ECO:0000256" key="26">
    <source>
        <dbReference type="ARBA" id="ARBA00048579"/>
    </source>
</evidence>
<keyword evidence="10" id="KW-0378">Hydrolase</keyword>
<evidence type="ECO:0000256" key="6">
    <source>
        <dbReference type="ARBA" id="ARBA00022525"/>
    </source>
</evidence>
<comment type="catalytic activity">
    <reaction evidence="19">
        <text>N-octadecanoyl-L-phenylalanine + H2O = octadecanoate + L-phenylalanine</text>
        <dbReference type="Rhea" id="RHEA:64128"/>
        <dbReference type="ChEBI" id="CHEBI:15377"/>
        <dbReference type="ChEBI" id="CHEBI:25629"/>
        <dbReference type="ChEBI" id="CHEBI:58095"/>
        <dbReference type="ChEBI" id="CHEBI:149700"/>
    </reaction>
    <physiologicalReaction direction="left-to-right" evidence="19">
        <dbReference type="Rhea" id="RHEA:64129"/>
    </physiologicalReaction>
</comment>
<evidence type="ECO:0000256" key="22">
    <source>
        <dbReference type="ARBA" id="ARBA00047879"/>
    </source>
</evidence>
<dbReference type="GO" id="GO:0006629">
    <property type="term" value="P:lipid metabolic process"/>
    <property type="evidence" value="ECO:0007669"/>
    <property type="project" value="UniProtKB-ARBA"/>
</dbReference>
<evidence type="ECO:0000256" key="20">
    <source>
        <dbReference type="ARBA" id="ARBA00047866"/>
    </source>
</evidence>
<dbReference type="Gene3D" id="3.30.70.360">
    <property type="match status" value="2"/>
</dbReference>
<feature type="region of interest" description="Disordered" evidence="36">
    <location>
        <begin position="50"/>
        <end position="69"/>
    </location>
</feature>
<feature type="region of interest" description="Disordered" evidence="36">
    <location>
        <begin position="117"/>
        <end position="150"/>
    </location>
</feature>
<comment type="catalytic activity">
    <reaction evidence="34">
        <text>N-(9Z-octadecenoyl)-L-lysine + H2O = L-lysine + (9Z)-octadecenoate</text>
        <dbReference type="Rhea" id="RHEA:64192"/>
        <dbReference type="ChEBI" id="CHEBI:15377"/>
        <dbReference type="ChEBI" id="CHEBI:30823"/>
        <dbReference type="ChEBI" id="CHEBI:32551"/>
        <dbReference type="ChEBI" id="CHEBI:149731"/>
    </reaction>
    <physiologicalReaction direction="left-to-right" evidence="34">
        <dbReference type="Rhea" id="RHEA:64193"/>
    </physiologicalReaction>
</comment>
<evidence type="ECO:0000313" key="39">
    <source>
        <dbReference type="EMBL" id="KAK2885730.1"/>
    </source>
</evidence>
<comment type="catalytic activity">
    <reaction evidence="28">
        <text>N-(9Z-octadecenoyl)-L-glutamine + H2O = L-glutamine + (9Z)-octadecenoate</text>
        <dbReference type="Rhea" id="RHEA:51356"/>
        <dbReference type="ChEBI" id="CHEBI:15377"/>
        <dbReference type="ChEBI" id="CHEBI:30823"/>
        <dbReference type="ChEBI" id="CHEBI:58359"/>
        <dbReference type="ChEBI" id="CHEBI:134033"/>
    </reaction>
    <physiologicalReaction direction="left-to-right" evidence="28">
        <dbReference type="Rhea" id="RHEA:51357"/>
    </physiologicalReaction>
</comment>
<evidence type="ECO:0000259" key="38">
    <source>
        <dbReference type="PROSITE" id="PS50955"/>
    </source>
</evidence>
<evidence type="ECO:0000256" key="31">
    <source>
        <dbReference type="ARBA" id="ARBA00048840"/>
    </source>
</evidence>
<keyword evidence="40" id="KW-1185">Reference proteome</keyword>
<comment type="catalytic activity">
    <reaction evidence="20">
        <text>N-(9Z-octadecenoyl)-L-tyrosine + H2O = L-tyrosine + (9Z)-octadecenoate</text>
        <dbReference type="Rhea" id="RHEA:64184"/>
        <dbReference type="ChEBI" id="CHEBI:15377"/>
        <dbReference type="ChEBI" id="CHEBI:30823"/>
        <dbReference type="ChEBI" id="CHEBI:58315"/>
        <dbReference type="ChEBI" id="CHEBI:149734"/>
    </reaction>
    <physiologicalReaction direction="left-to-right" evidence="20">
        <dbReference type="Rhea" id="RHEA:64185"/>
    </physiologicalReaction>
</comment>
<evidence type="ECO:0000256" key="8">
    <source>
        <dbReference type="ARBA" id="ARBA00022670"/>
    </source>
</evidence>
<feature type="compositionally biased region" description="Basic and acidic residues" evidence="36">
    <location>
        <begin position="203"/>
        <end position="219"/>
    </location>
</feature>
<dbReference type="GO" id="GO:0006508">
    <property type="term" value="P:proteolysis"/>
    <property type="evidence" value="ECO:0007669"/>
    <property type="project" value="UniProtKB-KW"/>
</dbReference>
<comment type="pathway">
    <text evidence="35">Energy metabolism; electron transfer.</text>
</comment>
<dbReference type="InterPro" id="IPR011015">
    <property type="entry name" value="LEM/LEM-like_dom_sf"/>
</dbReference>
<keyword evidence="8" id="KW-0645">Protease</keyword>